<evidence type="ECO:0000256" key="2">
    <source>
        <dbReference type="ARBA" id="ARBA00004123"/>
    </source>
</evidence>
<keyword evidence="12" id="KW-0539">Nucleus</keyword>
<dbReference type="GO" id="GO:0005813">
    <property type="term" value="C:centrosome"/>
    <property type="evidence" value="ECO:0007669"/>
    <property type="project" value="TreeGrafter"/>
</dbReference>
<dbReference type="FunFam" id="3.30.1470.10:FF:000001">
    <property type="entry name" value="Centrosomal protein of 164 kDa"/>
    <property type="match status" value="1"/>
</dbReference>
<feature type="compositionally biased region" description="Low complexity" evidence="18">
    <location>
        <begin position="374"/>
        <end position="391"/>
    </location>
</feature>
<evidence type="ECO:0000256" key="10">
    <source>
        <dbReference type="ARBA" id="ARBA00023204"/>
    </source>
</evidence>
<proteinExistence type="predicted"/>
<evidence type="ECO:0000256" key="7">
    <source>
        <dbReference type="ARBA" id="ARBA00022776"/>
    </source>
</evidence>
<dbReference type="RefSeq" id="XP_013881471.1">
    <property type="nucleotide sequence ID" value="XM_014026017.1"/>
</dbReference>
<keyword evidence="5" id="KW-0132">Cell division</keyword>
<dbReference type="GO" id="GO:0097539">
    <property type="term" value="C:ciliary transition fiber"/>
    <property type="evidence" value="ECO:0007669"/>
    <property type="project" value="TreeGrafter"/>
</dbReference>
<sequence length="1252" mass="141936">MTEPAFIGDQLILEEDYDENYKPSEQEIQEYAREIGIDPDNEPELMWLAREGVVAPLPPEWKPCQDVTGDIYYFNFSTGRSTWDHPCEEHYRRLVVQERERSQLTATAGAGGAKKDKKKKKEKKEKKGKKKKEVLKAPTSLTSPLVPLAGLGRLRGLDVPGHAPLSGSVPSLRGSLGSSGSLEPLKTLLPAPRSSGATTVLGTRQDERVSLTLPGLDDGDDGDVDDKISDNEQSLCGSDGFPKNLHLDLDALGGGLQYEVSEASEAVPAEERTEPELQDLALSRDHSPEPPSQQEFEANKNTAEPSPSIDVKASQKVQEISDLSGSISLLEKDDKEETQEDEEGNEERGRKAESQNLSKDEDNPPYHKVDRLVLHQSSQSPSLSNSFSLEQVDSHQAVVPSPSLGASAGVQRPETSRGRPVRTLDEDAEPTLKKQASALEEEPSWTVQKEEEEKERLLKEKEARRHFFYEQLKREEQEEEQKLKEESEERLRVLQQHLLSKRREEEARLNEVSDRRLVELRESVRKEREKQEEKLRLESDVMLKELQVALEEERAAARDRLEAQKKQDVERLKAELEEELQAERRRLQREQDEKLNSLKQEVVSTERRRELLMSPRPEQQLAEYHRELSDVLQQVRDEVQREHENKLEQLRDDHRREMNSIREKYLDEETALRERSLRTLQDDREQLQASHAVQLERLRLQLDSQTQKTQLGYSRKESELKDLADLLELREKELRSQEAMLQTKAAELTKRRRMLGDEEKDLDRQIETLPRLVKERDQLKEELLRAREEVAQARELAHRAREERNEAKGAEERMREERDKTREESRRSKVDKERLESKVALLQERYDHLGCRVSELEQSKGGKTSPKAEQGRKKADKAVRLSSEWRDSSLHVEDLDEPSLSPGPDSHSSMDGFRQYVSSHGHSIQKTKRFLERESHRLMERQAALQAAQTSSSQDPGLGGLTEEKLRTLQQESRDVAELQRTVQRGNSLLRKKEEQLQQLESSMAEELAFDDSSGLAGDRKVTFDVTESDVSSTVEPPHGTGGHPSVPAKVQELAESLQQISGQLNAVLSALGSLAPRENGTPYAPFSTSLPQPSLAPTCAPVLPQARGWLSGSSVPPLTAGLSEPLWSFVPQSSSAASPLFSRPGASEVLINSRWSQIFPGSAVDPVTSSTTRTPSVHPSYTPVSLREMQRSVEVDGRRLQGLIDGNKRWLDLRKKDTSIPLFTRYQAPPTKSSLLQLGLDDSNQIRVYRY</sequence>
<keyword evidence="7" id="KW-0498">Mitosis</keyword>
<evidence type="ECO:0000256" key="11">
    <source>
        <dbReference type="ARBA" id="ARBA00023212"/>
    </source>
</evidence>
<evidence type="ECO:0000313" key="20">
    <source>
        <dbReference type="Proteomes" id="UP000192220"/>
    </source>
</evidence>
<dbReference type="Pfam" id="PF00397">
    <property type="entry name" value="WW"/>
    <property type="match status" value="1"/>
</dbReference>
<dbReference type="CTD" id="22897"/>
<reference evidence="21 22" key="1">
    <citation type="submission" date="2025-04" db="UniProtKB">
        <authorList>
            <consortium name="RefSeq"/>
        </authorList>
    </citation>
    <scope>IDENTIFICATION</scope>
    <source>
        <strain evidence="21 22">Quisiro</strain>
        <tissue evidence="21 22">Liver</tissue>
    </source>
</reference>
<dbReference type="PROSITE" id="PS50020">
    <property type="entry name" value="WW_DOMAIN_2"/>
    <property type="match status" value="1"/>
</dbReference>
<evidence type="ECO:0000259" key="19">
    <source>
        <dbReference type="PROSITE" id="PS50020"/>
    </source>
</evidence>
<keyword evidence="13" id="KW-0131">Cell cycle</keyword>
<dbReference type="GO" id="GO:0005634">
    <property type="term" value="C:nucleus"/>
    <property type="evidence" value="ECO:0007669"/>
    <property type="project" value="UniProtKB-SubCell"/>
</dbReference>
<protein>
    <recommendedName>
        <fullName evidence="16">Centrosomal protein of 164 kDa</fullName>
    </recommendedName>
</protein>
<feature type="region of interest" description="Disordered" evidence="18">
    <location>
        <begin position="1028"/>
        <end position="1047"/>
    </location>
</feature>
<dbReference type="RefSeq" id="XP_013881468.1">
    <property type="nucleotide sequence ID" value="XM_014026014.1"/>
</dbReference>
<feature type="compositionally biased region" description="Low complexity" evidence="18">
    <location>
        <begin position="942"/>
        <end position="954"/>
    </location>
</feature>
<dbReference type="GO" id="GO:0005814">
    <property type="term" value="C:centriole"/>
    <property type="evidence" value="ECO:0007669"/>
    <property type="project" value="UniProtKB-SubCell"/>
</dbReference>
<accession>A0A2I4CNA4</accession>
<feature type="region of interest" description="Disordered" evidence="18">
    <location>
        <begin position="102"/>
        <end position="138"/>
    </location>
</feature>
<dbReference type="Proteomes" id="UP000192220">
    <property type="component" value="Unplaced"/>
</dbReference>
<comment type="subcellular location">
    <subcellularLocation>
        <location evidence="1">Cytoplasm</location>
        <location evidence="1">Cytoskeleton</location>
        <location evidence="1">Microtubule organizing center</location>
        <location evidence="1">Centrosome</location>
        <location evidence="1">Centriole</location>
    </subcellularLocation>
    <subcellularLocation>
        <location evidence="2">Nucleus</location>
    </subcellularLocation>
</comment>
<evidence type="ECO:0000256" key="8">
    <source>
        <dbReference type="ARBA" id="ARBA00022794"/>
    </source>
</evidence>
<keyword evidence="3" id="KW-0963">Cytoplasm</keyword>
<dbReference type="GeneID" id="106530409"/>
<dbReference type="PROSITE" id="PS01159">
    <property type="entry name" value="WW_DOMAIN_1"/>
    <property type="match status" value="1"/>
</dbReference>
<evidence type="ECO:0000256" key="4">
    <source>
        <dbReference type="ARBA" id="ARBA00022553"/>
    </source>
</evidence>
<evidence type="ECO:0000256" key="6">
    <source>
        <dbReference type="ARBA" id="ARBA00022763"/>
    </source>
</evidence>
<dbReference type="SUPFAM" id="SSF51045">
    <property type="entry name" value="WW domain"/>
    <property type="match status" value="1"/>
</dbReference>
<evidence type="ECO:0000256" key="1">
    <source>
        <dbReference type="ARBA" id="ARBA00004114"/>
    </source>
</evidence>
<dbReference type="InterPro" id="IPR036020">
    <property type="entry name" value="WW_dom_sf"/>
</dbReference>
<dbReference type="SMART" id="SM00456">
    <property type="entry name" value="WW"/>
    <property type="match status" value="1"/>
</dbReference>
<dbReference type="GO" id="GO:0051301">
    <property type="term" value="P:cell division"/>
    <property type="evidence" value="ECO:0007669"/>
    <property type="project" value="UniProtKB-KW"/>
</dbReference>
<evidence type="ECO:0000256" key="18">
    <source>
        <dbReference type="SAM" id="MobiDB-lite"/>
    </source>
</evidence>
<evidence type="ECO:0000256" key="9">
    <source>
        <dbReference type="ARBA" id="ARBA00023054"/>
    </source>
</evidence>
<comment type="subunit">
    <text evidence="15">Interacts (via N-terminus) with ATRIP. Interacts with ATM, ATR and MDC1. Interacts with XPA (via N-terminus) upon UV irradiation. Interacts with CEP83, CCDC92, TTBK2, DVL3, NPHP3 and weakly with NPHP4. Interacts with DZIP1.</text>
</comment>
<feature type="region of interest" description="Disordered" evidence="18">
    <location>
        <begin position="941"/>
        <end position="960"/>
    </location>
</feature>
<dbReference type="AlphaFoldDB" id="A0A2I4CNA4"/>
<keyword evidence="20" id="KW-1185">Reference proteome</keyword>
<feature type="compositionally biased region" description="Polar residues" evidence="18">
    <location>
        <begin position="292"/>
        <end position="305"/>
    </location>
</feature>
<keyword evidence="10" id="KW-0234">DNA repair</keyword>
<keyword evidence="8" id="KW-0970">Cilium biogenesis/degradation</keyword>
<dbReference type="KEGG" id="alim:106530409"/>
<feature type="region of interest" description="Disordered" evidence="18">
    <location>
        <begin position="797"/>
        <end position="834"/>
    </location>
</feature>
<keyword evidence="4" id="KW-0597">Phosphoprotein</keyword>
<feature type="compositionally biased region" description="Basic and acidic residues" evidence="18">
    <location>
        <begin position="414"/>
        <end position="425"/>
    </location>
</feature>
<feature type="coiled-coil region" evidence="17">
    <location>
        <begin position="547"/>
        <end position="664"/>
    </location>
</feature>
<dbReference type="PANTHER" id="PTHR18902:SF27">
    <property type="entry name" value="CENTROSOMAL PROTEIN OF 164 KDA"/>
    <property type="match status" value="1"/>
</dbReference>
<dbReference type="GO" id="GO:0060271">
    <property type="term" value="P:cilium assembly"/>
    <property type="evidence" value="ECO:0007669"/>
    <property type="project" value="TreeGrafter"/>
</dbReference>
<evidence type="ECO:0000256" key="3">
    <source>
        <dbReference type="ARBA" id="ARBA00022490"/>
    </source>
</evidence>
<evidence type="ECO:0000256" key="13">
    <source>
        <dbReference type="ARBA" id="ARBA00023306"/>
    </source>
</evidence>
<feature type="coiled-coil region" evidence="17">
    <location>
        <begin position="458"/>
        <end position="504"/>
    </location>
</feature>
<keyword evidence="9 17" id="KW-0175">Coiled coil</keyword>
<evidence type="ECO:0000256" key="12">
    <source>
        <dbReference type="ARBA" id="ARBA00023242"/>
    </source>
</evidence>
<feature type="compositionally biased region" description="Acidic residues" evidence="18">
    <location>
        <begin position="336"/>
        <end position="345"/>
    </location>
</feature>
<dbReference type="Gene3D" id="3.30.1470.10">
    <property type="entry name" value="Photosystem I PsaD, reaction center subunit II"/>
    <property type="match status" value="1"/>
</dbReference>
<feature type="compositionally biased region" description="Basic and acidic residues" evidence="18">
    <location>
        <begin position="346"/>
        <end position="373"/>
    </location>
</feature>
<dbReference type="CDD" id="cd00201">
    <property type="entry name" value="WW"/>
    <property type="match status" value="1"/>
</dbReference>
<feature type="region of interest" description="Disordered" evidence="18">
    <location>
        <begin position="262"/>
        <end position="456"/>
    </location>
</feature>
<keyword evidence="6" id="KW-0227">DNA damage</keyword>
<dbReference type="InterPro" id="IPR001202">
    <property type="entry name" value="WW_dom"/>
</dbReference>
<feature type="compositionally biased region" description="Basic and acidic residues" evidence="18">
    <location>
        <begin position="869"/>
        <end position="893"/>
    </location>
</feature>
<keyword evidence="11" id="KW-0206">Cytoskeleton</keyword>
<evidence type="ECO:0000256" key="15">
    <source>
        <dbReference type="ARBA" id="ARBA00061715"/>
    </source>
</evidence>
<evidence type="ECO:0000256" key="14">
    <source>
        <dbReference type="ARBA" id="ARBA00056906"/>
    </source>
</evidence>
<dbReference type="OrthoDB" id="6344460at2759"/>
<evidence type="ECO:0000313" key="22">
    <source>
        <dbReference type="RefSeq" id="XP_013881471.1"/>
    </source>
</evidence>
<organism evidence="20 22">
    <name type="scientific">Austrofundulus limnaeus</name>
    <name type="common">Annual killifish</name>
    <dbReference type="NCBI Taxonomy" id="52670"/>
    <lineage>
        <taxon>Eukaryota</taxon>
        <taxon>Metazoa</taxon>
        <taxon>Chordata</taxon>
        <taxon>Craniata</taxon>
        <taxon>Vertebrata</taxon>
        <taxon>Euteleostomi</taxon>
        <taxon>Actinopterygii</taxon>
        <taxon>Neopterygii</taxon>
        <taxon>Teleostei</taxon>
        <taxon>Neoteleostei</taxon>
        <taxon>Acanthomorphata</taxon>
        <taxon>Ovalentaria</taxon>
        <taxon>Atherinomorphae</taxon>
        <taxon>Cyprinodontiformes</taxon>
        <taxon>Rivulidae</taxon>
        <taxon>Austrofundulus</taxon>
    </lineage>
</organism>
<name>A0A2I4CNA4_AUSLI</name>
<feature type="region of interest" description="Disordered" evidence="18">
    <location>
        <begin position="205"/>
        <end position="242"/>
    </location>
</feature>
<evidence type="ECO:0000256" key="16">
    <source>
        <dbReference type="ARBA" id="ARBA00067900"/>
    </source>
</evidence>
<dbReference type="InterPro" id="IPR051841">
    <property type="entry name" value="MT-Golgi_org_protein"/>
</dbReference>
<feature type="compositionally biased region" description="Polar residues" evidence="18">
    <location>
        <begin position="315"/>
        <end position="327"/>
    </location>
</feature>
<feature type="domain" description="WW" evidence="19">
    <location>
        <begin position="55"/>
        <end position="88"/>
    </location>
</feature>
<evidence type="ECO:0000313" key="21">
    <source>
        <dbReference type="RefSeq" id="XP_013881468.1"/>
    </source>
</evidence>
<evidence type="ECO:0000256" key="5">
    <source>
        <dbReference type="ARBA" id="ARBA00022618"/>
    </source>
</evidence>
<gene>
    <name evidence="21 22" type="primary">cep164</name>
</gene>
<dbReference type="PANTHER" id="PTHR18902">
    <property type="entry name" value="NUCLEAR MITOTIC APPARATUS PROTEIN 1-RELATED"/>
    <property type="match status" value="1"/>
</dbReference>
<evidence type="ECO:0000256" key="17">
    <source>
        <dbReference type="SAM" id="Coils"/>
    </source>
</evidence>
<comment type="function">
    <text evidence="14">Plays a role in microtubule organization and/or maintenance for the formation of primary cilia (PC), a microtubule-based structure that protrudes from the surface of epithelial cells. Plays a critical role in G2/M checkpoint and nuclear divisions. A key player in the DNA damage-activated ATR/ATM signaling cascade since it is required for the proper phosphorylation of H2AX, RPA, CHEK2 and CHEK1. Plays a critical role in chromosome segregation, acting as a mediator required for the maintenance of genomic stability through modulation of MDC1, RPA and CHEK1.</text>
</comment>
<feature type="region of interest" description="Disordered" evidence="18">
    <location>
        <begin position="856"/>
        <end position="910"/>
    </location>
</feature>
<feature type="compositionally biased region" description="Basic residues" evidence="18">
    <location>
        <begin position="115"/>
        <end position="133"/>
    </location>
</feature>
<dbReference type="GO" id="GO:0006281">
    <property type="term" value="P:DNA repair"/>
    <property type="evidence" value="ECO:0007669"/>
    <property type="project" value="UniProtKB-KW"/>
</dbReference>
<feature type="coiled-coil region" evidence="17">
    <location>
        <begin position="976"/>
        <end position="1010"/>
    </location>
</feature>
<dbReference type="STRING" id="52670.A0A2I4CNA4"/>